<evidence type="ECO:0000256" key="7">
    <source>
        <dbReference type="ARBA" id="ARBA00022801"/>
    </source>
</evidence>
<dbReference type="Pfam" id="PF02130">
    <property type="entry name" value="YbeY"/>
    <property type="match status" value="1"/>
</dbReference>
<dbReference type="NCBIfam" id="TIGR00043">
    <property type="entry name" value="rRNA maturation RNase YbeY"/>
    <property type="match status" value="1"/>
</dbReference>
<keyword evidence="2 9" id="KW-0690">Ribosome biogenesis</keyword>
<keyword evidence="4 9" id="KW-0540">Nuclease</keyword>
<comment type="subcellular location">
    <subcellularLocation>
        <location evidence="9">Cytoplasm</location>
    </subcellularLocation>
</comment>
<dbReference type="GO" id="GO:0004521">
    <property type="term" value="F:RNA endonuclease activity"/>
    <property type="evidence" value="ECO:0007669"/>
    <property type="project" value="UniProtKB-UniRule"/>
</dbReference>
<evidence type="ECO:0000256" key="9">
    <source>
        <dbReference type="HAMAP-Rule" id="MF_00009"/>
    </source>
</evidence>
<comment type="similarity">
    <text evidence="1 9">Belongs to the endoribonuclease YbeY family.</text>
</comment>
<comment type="caution">
    <text evidence="10">The sequence shown here is derived from an EMBL/GenBank/DDBJ whole genome shotgun (WGS) entry which is preliminary data.</text>
</comment>
<dbReference type="EC" id="3.1.-.-" evidence="9"/>
<dbReference type="GO" id="GO:0004222">
    <property type="term" value="F:metalloendopeptidase activity"/>
    <property type="evidence" value="ECO:0007669"/>
    <property type="project" value="InterPro"/>
</dbReference>
<protein>
    <recommendedName>
        <fullName evidence="9">Endoribonuclease YbeY</fullName>
        <ecNumber evidence="9">3.1.-.-</ecNumber>
    </recommendedName>
</protein>
<keyword evidence="3 9" id="KW-0698">rRNA processing</keyword>
<keyword evidence="11" id="KW-1185">Reference proteome</keyword>
<comment type="function">
    <text evidence="9">Single strand-specific metallo-endoribonuclease involved in late-stage 70S ribosome quality control and in maturation of the 3' terminus of the 16S rRNA.</text>
</comment>
<feature type="binding site" evidence="9">
    <location>
        <position position="121"/>
    </location>
    <ligand>
        <name>Zn(2+)</name>
        <dbReference type="ChEBI" id="CHEBI:29105"/>
        <note>catalytic</note>
    </ligand>
</feature>
<dbReference type="Gene3D" id="3.40.390.30">
    <property type="entry name" value="Metalloproteases ('zincins'), catalytic domain"/>
    <property type="match status" value="1"/>
</dbReference>
<gene>
    <name evidence="9" type="primary">ybeY</name>
    <name evidence="10" type="ORF">EDD27_0490</name>
</gene>
<dbReference type="GO" id="GO:0005737">
    <property type="term" value="C:cytoplasm"/>
    <property type="evidence" value="ECO:0007669"/>
    <property type="project" value="UniProtKB-SubCell"/>
</dbReference>
<feature type="binding site" evidence="9">
    <location>
        <position position="131"/>
    </location>
    <ligand>
        <name>Zn(2+)</name>
        <dbReference type="ChEBI" id="CHEBI:29105"/>
        <note>catalytic</note>
    </ligand>
</feature>
<evidence type="ECO:0000313" key="11">
    <source>
        <dbReference type="Proteomes" id="UP000284824"/>
    </source>
</evidence>
<dbReference type="SUPFAM" id="SSF55486">
    <property type="entry name" value="Metalloproteases ('zincins'), catalytic domain"/>
    <property type="match status" value="1"/>
</dbReference>
<evidence type="ECO:0000256" key="3">
    <source>
        <dbReference type="ARBA" id="ARBA00022552"/>
    </source>
</evidence>
<feature type="binding site" evidence="9">
    <location>
        <position position="125"/>
    </location>
    <ligand>
        <name>Zn(2+)</name>
        <dbReference type="ChEBI" id="CHEBI:29105"/>
        <note>catalytic</note>
    </ligand>
</feature>
<dbReference type="OrthoDB" id="9807740at2"/>
<dbReference type="InterPro" id="IPR023091">
    <property type="entry name" value="MetalPrtase_cat_dom_sf_prd"/>
</dbReference>
<keyword evidence="6 9" id="KW-0255">Endonuclease</keyword>
<dbReference type="EMBL" id="SAUN01000001">
    <property type="protein sequence ID" value="RVX38197.1"/>
    <property type="molecule type" value="Genomic_DNA"/>
</dbReference>
<dbReference type="HAMAP" id="MF_00009">
    <property type="entry name" value="Endoribonucl_YbeY"/>
    <property type="match status" value="1"/>
</dbReference>
<dbReference type="PANTHER" id="PTHR46986">
    <property type="entry name" value="ENDORIBONUCLEASE YBEY, CHLOROPLASTIC"/>
    <property type="match status" value="1"/>
</dbReference>
<dbReference type="PANTHER" id="PTHR46986:SF1">
    <property type="entry name" value="ENDORIBONUCLEASE YBEY, CHLOROPLASTIC"/>
    <property type="match status" value="1"/>
</dbReference>
<reference evidence="10 11" key="1">
    <citation type="submission" date="2019-01" db="EMBL/GenBank/DDBJ databases">
        <title>Sequencing the genomes of 1000 actinobacteria strains.</title>
        <authorList>
            <person name="Klenk H.-P."/>
        </authorList>
    </citation>
    <scope>NUCLEOTIDE SEQUENCE [LARGE SCALE GENOMIC DNA]</scope>
    <source>
        <strain evidence="10 11">DSM 43925</strain>
    </source>
</reference>
<dbReference type="Proteomes" id="UP000284824">
    <property type="component" value="Unassembled WGS sequence"/>
</dbReference>
<sequence length="158" mass="16890">MSIEINNESGVGVDEEGLVALAAHVLGEMGINPLAELSVVVVDEGAMAELHEKWMGEPGPTDVLAFPMDELRPGGGARGDVESPTDPALLGDVVLCPQVAARQAKEAGHGTADELELLCTHGILHLLGYDHAEPEEHKEMFGLQAQLLESWQEVRNPR</sequence>
<keyword evidence="9" id="KW-0963">Cytoplasm</keyword>
<evidence type="ECO:0000256" key="6">
    <source>
        <dbReference type="ARBA" id="ARBA00022759"/>
    </source>
</evidence>
<dbReference type="InterPro" id="IPR002036">
    <property type="entry name" value="YbeY"/>
</dbReference>
<dbReference type="GO" id="GO:0008270">
    <property type="term" value="F:zinc ion binding"/>
    <property type="evidence" value="ECO:0007669"/>
    <property type="project" value="UniProtKB-UniRule"/>
</dbReference>
<dbReference type="PROSITE" id="PS01306">
    <property type="entry name" value="UPF0054"/>
    <property type="match status" value="1"/>
</dbReference>
<evidence type="ECO:0000313" key="10">
    <source>
        <dbReference type="EMBL" id="RVX38197.1"/>
    </source>
</evidence>
<name>A0A438LXW8_9ACTN</name>
<evidence type="ECO:0000256" key="2">
    <source>
        <dbReference type="ARBA" id="ARBA00022517"/>
    </source>
</evidence>
<dbReference type="InterPro" id="IPR020549">
    <property type="entry name" value="YbeY_CS"/>
</dbReference>
<dbReference type="GO" id="GO:0006364">
    <property type="term" value="P:rRNA processing"/>
    <property type="evidence" value="ECO:0007669"/>
    <property type="project" value="UniProtKB-UniRule"/>
</dbReference>
<keyword evidence="5 9" id="KW-0479">Metal-binding</keyword>
<evidence type="ECO:0000256" key="8">
    <source>
        <dbReference type="ARBA" id="ARBA00022833"/>
    </source>
</evidence>
<dbReference type="AlphaFoldDB" id="A0A438LXW8"/>
<keyword evidence="8 9" id="KW-0862">Zinc</keyword>
<evidence type="ECO:0000256" key="5">
    <source>
        <dbReference type="ARBA" id="ARBA00022723"/>
    </source>
</evidence>
<accession>A0A438LXW8</accession>
<comment type="cofactor">
    <cofactor evidence="9">
        <name>Zn(2+)</name>
        <dbReference type="ChEBI" id="CHEBI:29105"/>
    </cofactor>
    <text evidence="9">Binds 1 zinc ion.</text>
</comment>
<evidence type="ECO:0000256" key="1">
    <source>
        <dbReference type="ARBA" id="ARBA00010875"/>
    </source>
</evidence>
<proteinExistence type="inferred from homology"/>
<evidence type="ECO:0000256" key="4">
    <source>
        <dbReference type="ARBA" id="ARBA00022722"/>
    </source>
</evidence>
<keyword evidence="7 9" id="KW-0378">Hydrolase</keyword>
<dbReference type="RefSeq" id="WP_127930863.1">
    <property type="nucleotide sequence ID" value="NZ_SAUN01000001.1"/>
</dbReference>
<organism evidence="10 11">
    <name type="scientific">Nonomuraea polychroma</name>
    <dbReference type="NCBI Taxonomy" id="46176"/>
    <lineage>
        <taxon>Bacteria</taxon>
        <taxon>Bacillati</taxon>
        <taxon>Actinomycetota</taxon>
        <taxon>Actinomycetes</taxon>
        <taxon>Streptosporangiales</taxon>
        <taxon>Streptosporangiaceae</taxon>
        <taxon>Nonomuraea</taxon>
    </lineage>
</organism>